<dbReference type="AlphaFoldDB" id="A0A2S3ZUS9"/>
<proteinExistence type="predicted"/>
<evidence type="ECO:0000313" key="1">
    <source>
        <dbReference type="EMBL" id="POH73015.1"/>
    </source>
</evidence>
<dbReference type="EMBL" id="PPXC01000009">
    <property type="protein sequence ID" value="POH73015.1"/>
    <property type="molecule type" value="Genomic_DNA"/>
</dbReference>
<comment type="caution">
    <text evidence="1">The sequence shown here is derived from an EMBL/GenBank/DDBJ whole genome shotgun (WGS) entry which is preliminary data.</text>
</comment>
<gene>
    <name evidence="1" type="ORF">CVS27_12675</name>
</gene>
<sequence length="129" mass="14318">MSRHSTDPQKWLKNRDFAAFFDHYCGSVLVLVAVQPGEDELSEPPALMRCAGSLCDSLRVGAALAMGATDTGHGASVTAAPHWFPRLRISHGRIFRGHWRGNAAQQLTRRKRRKIGDFLYFSAFSAGQF</sequence>
<name>A0A2S3ZUS9_ARTGL</name>
<organism evidence="1 2">
    <name type="scientific">Arthrobacter glacialis</name>
    <dbReference type="NCBI Taxonomy" id="1664"/>
    <lineage>
        <taxon>Bacteria</taxon>
        <taxon>Bacillati</taxon>
        <taxon>Actinomycetota</taxon>
        <taxon>Actinomycetes</taxon>
        <taxon>Micrococcales</taxon>
        <taxon>Micrococcaceae</taxon>
        <taxon>Arthrobacter</taxon>
    </lineage>
</organism>
<dbReference type="Proteomes" id="UP000237061">
    <property type="component" value="Unassembled WGS sequence"/>
</dbReference>
<dbReference type="RefSeq" id="WP_103466108.1">
    <property type="nucleotide sequence ID" value="NZ_PPXC01000009.1"/>
</dbReference>
<accession>A0A2S3ZUS9</accession>
<evidence type="ECO:0000313" key="2">
    <source>
        <dbReference type="Proteomes" id="UP000237061"/>
    </source>
</evidence>
<protein>
    <submittedName>
        <fullName evidence="1">Uncharacterized protein</fullName>
    </submittedName>
</protein>
<keyword evidence="2" id="KW-1185">Reference proteome</keyword>
<reference evidence="1 2" key="1">
    <citation type="submission" date="2018-01" db="EMBL/GenBank/DDBJ databases">
        <title>Arthrobacter sp. nov., from glaciers in China.</title>
        <authorList>
            <person name="Liu Q."/>
            <person name="Xin Y.-H."/>
        </authorList>
    </citation>
    <scope>NUCLEOTIDE SEQUENCE [LARGE SCALE GENOMIC DNA]</scope>
    <source>
        <strain evidence="1 2">HLT2-12-2</strain>
    </source>
</reference>